<evidence type="ECO:0000256" key="1">
    <source>
        <dbReference type="SAM" id="Coils"/>
    </source>
</evidence>
<sequence>MAKKIKKNKFGISKPEAKQTKEFEQRKQLEWEAYRKSERNDKMLEKLAIAGIIILVGAYFVFIFLEATEYQERKEKEKQEAIELRIKNARLEEKLKALDDKKAEQTKKIAELNGIGG</sequence>
<keyword evidence="2" id="KW-1133">Transmembrane helix</keyword>
<evidence type="ECO:0000256" key="2">
    <source>
        <dbReference type="SAM" id="Phobius"/>
    </source>
</evidence>
<feature type="transmembrane region" description="Helical" evidence="2">
    <location>
        <begin position="47"/>
        <end position="65"/>
    </location>
</feature>
<evidence type="ECO:0000313" key="3">
    <source>
        <dbReference type="EMBL" id="DAD96616.1"/>
    </source>
</evidence>
<name>A0A8S5NQX3_9CAUD</name>
<accession>A0A8S5NQX3</accession>
<dbReference type="EMBL" id="BK015221">
    <property type="protein sequence ID" value="DAD96616.1"/>
    <property type="molecule type" value="Genomic_DNA"/>
</dbReference>
<reference evidence="3" key="1">
    <citation type="journal article" date="2021" name="Proc. Natl. Acad. Sci. U.S.A.">
        <title>A Catalog of Tens of Thousands of Viruses from Human Metagenomes Reveals Hidden Associations with Chronic Diseases.</title>
        <authorList>
            <person name="Tisza M.J."/>
            <person name="Buck C.B."/>
        </authorList>
    </citation>
    <scope>NUCLEOTIDE SEQUENCE</scope>
    <source>
        <strain evidence="3">CtSP74</strain>
    </source>
</reference>
<proteinExistence type="predicted"/>
<keyword evidence="2" id="KW-0812">Transmembrane</keyword>
<protein>
    <submittedName>
        <fullName evidence="3">Uncharacterized protein</fullName>
    </submittedName>
</protein>
<keyword evidence="1" id="KW-0175">Coiled coil</keyword>
<organism evidence="3">
    <name type="scientific">Siphoviridae sp. ctSP74</name>
    <dbReference type="NCBI Taxonomy" id="2826343"/>
    <lineage>
        <taxon>Viruses</taxon>
        <taxon>Duplodnaviria</taxon>
        <taxon>Heunggongvirae</taxon>
        <taxon>Uroviricota</taxon>
        <taxon>Caudoviricetes</taxon>
    </lineage>
</organism>
<keyword evidence="2" id="KW-0472">Membrane</keyword>
<feature type="coiled-coil region" evidence="1">
    <location>
        <begin position="67"/>
        <end position="115"/>
    </location>
</feature>